<evidence type="ECO:0000313" key="3">
    <source>
        <dbReference type="Proteomes" id="UP000284706"/>
    </source>
</evidence>
<proteinExistence type="predicted"/>
<sequence length="112" mass="11949">MGPNIIRMSQDNAQAAAKQYDPETGILQRGKAFKLPPRKAFPPSKRPKLQSTNSPKPSGQPQLGTPSQAQTPVSNMSPPVANEPLPVGLKQPVPDTSGGTVCPSDVLPERLW</sequence>
<feature type="region of interest" description="Disordered" evidence="1">
    <location>
        <begin position="1"/>
        <end position="112"/>
    </location>
</feature>
<feature type="compositionally biased region" description="Polar residues" evidence="1">
    <location>
        <begin position="49"/>
        <end position="77"/>
    </location>
</feature>
<dbReference type="AlphaFoldDB" id="A0A409YAS2"/>
<keyword evidence="3" id="KW-1185">Reference proteome</keyword>
<reference evidence="2 3" key="1">
    <citation type="journal article" date="2018" name="Evol. Lett.">
        <title>Horizontal gene cluster transfer increased hallucinogenic mushroom diversity.</title>
        <authorList>
            <person name="Reynolds H.T."/>
            <person name="Vijayakumar V."/>
            <person name="Gluck-Thaler E."/>
            <person name="Korotkin H.B."/>
            <person name="Matheny P.B."/>
            <person name="Slot J.C."/>
        </authorList>
    </citation>
    <scope>NUCLEOTIDE SEQUENCE [LARGE SCALE GENOMIC DNA]</scope>
    <source>
        <strain evidence="2 3">SRW20</strain>
    </source>
</reference>
<evidence type="ECO:0000313" key="2">
    <source>
        <dbReference type="EMBL" id="PPR00115.1"/>
    </source>
</evidence>
<dbReference type="InParanoid" id="A0A409YAS2"/>
<organism evidence="2 3">
    <name type="scientific">Gymnopilus dilepis</name>
    <dbReference type="NCBI Taxonomy" id="231916"/>
    <lineage>
        <taxon>Eukaryota</taxon>
        <taxon>Fungi</taxon>
        <taxon>Dikarya</taxon>
        <taxon>Basidiomycota</taxon>
        <taxon>Agaricomycotina</taxon>
        <taxon>Agaricomycetes</taxon>
        <taxon>Agaricomycetidae</taxon>
        <taxon>Agaricales</taxon>
        <taxon>Agaricineae</taxon>
        <taxon>Hymenogastraceae</taxon>
        <taxon>Gymnopilus</taxon>
    </lineage>
</organism>
<comment type="caution">
    <text evidence="2">The sequence shown here is derived from an EMBL/GenBank/DDBJ whole genome shotgun (WGS) entry which is preliminary data.</text>
</comment>
<evidence type="ECO:0000256" key="1">
    <source>
        <dbReference type="SAM" id="MobiDB-lite"/>
    </source>
</evidence>
<protein>
    <submittedName>
        <fullName evidence="2">Uncharacterized protein</fullName>
    </submittedName>
</protein>
<dbReference type="EMBL" id="NHYE01001028">
    <property type="protein sequence ID" value="PPR00115.1"/>
    <property type="molecule type" value="Genomic_DNA"/>
</dbReference>
<name>A0A409YAS2_9AGAR</name>
<gene>
    <name evidence="2" type="ORF">CVT26_008895</name>
</gene>
<accession>A0A409YAS2</accession>
<dbReference type="Proteomes" id="UP000284706">
    <property type="component" value="Unassembled WGS sequence"/>
</dbReference>